<dbReference type="OrthoDB" id="4899536at2759"/>
<keyword evidence="2" id="KW-0732">Signal</keyword>
<reference evidence="3" key="1">
    <citation type="submission" date="2021-08" db="EMBL/GenBank/DDBJ databases">
        <title>Chromosome-Level Trichoderma cornu-damae using Hi-C Data.</title>
        <authorList>
            <person name="Kim C.S."/>
        </authorList>
    </citation>
    <scope>NUCLEOTIDE SEQUENCE</scope>
    <source>
        <strain evidence="3">KA19-0412C</strain>
    </source>
</reference>
<organism evidence="3 4">
    <name type="scientific">Trichoderma cornu-damae</name>
    <dbReference type="NCBI Taxonomy" id="654480"/>
    <lineage>
        <taxon>Eukaryota</taxon>
        <taxon>Fungi</taxon>
        <taxon>Dikarya</taxon>
        <taxon>Ascomycota</taxon>
        <taxon>Pezizomycotina</taxon>
        <taxon>Sordariomycetes</taxon>
        <taxon>Hypocreomycetidae</taxon>
        <taxon>Hypocreales</taxon>
        <taxon>Hypocreaceae</taxon>
        <taxon>Trichoderma</taxon>
    </lineage>
</organism>
<proteinExistence type="predicted"/>
<name>A0A9P8TVV6_9HYPO</name>
<dbReference type="AlphaFoldDB" id="A0A9P8TVV6"/>
<dbReference type="Proteomes" id="UP000827724">
    <property type="component" value="Unassembled WGS sequence"/>
</dbReference>
<evidence type="ECO:0000256" key="1">
    <source>
        <dbReference type="SAM" id="MobiDB-lite"/>
    </source>
</evidence>
<protein>
    <submittedName>
        <fullName evidence="3">Uncharacterized protein</fullName>
    </submittedName>
</protein>
<keyword evidence="4" id="KW-1185">Reference proteome</keyword>
<gene>
    <name evidence="3" type="ORF">Trco_005941</name>
</gene>
<feature type="signal peptide" evidence="2">
    <location>
        <begin position="1"/>
        <end position="25"/>
    </location>
</feature>
<feature type="region of interest" description="Disordered" evidence="1">
    <location>
        <begin position="57"/>
        <end position="85"/>
    </location>
</feature>
<accession>A0A9P8TVV6</accession>
<sequence>MFFSKACFALEALCLAVSLLQHAGAAPQHGIWSTVMNPFPFVSISFSVSTTTEEATWPTSGAWSSSAEETGSSQHTQSPRTSRSCSNIVCLPLSPWTKSEAQPTSTPVAASASACSHVSSPSQTHSAMRFNFTETCDGSTDMAEDCRVTLDCDASRGLYPTCERGKCQCLAKACFRRSTCLGYRQCREFDEHVCIEGGHNTDGAGTCFDCTERHFSLYPEFPYCSTGDSKYPLGRCECRPFDCFRTGDGRDYEACKDLVACHASPLGPRPYCSLKYGEESKGAADGYCTCGS</sequence>
<evidence type="ECO:0000313" key="4">
    <source>
        <dbReference type="Proteomes" id="UP000827724"/>
    </source>
</evidence>
<evidence type="ECO:0000256" key="2">
    <source>
        <dbReference type="SAM" id="SignalP"/>
    </source>
</evidence>
<dbReference type="EMBL" id="JAIWOZ010000004">
    <property type="protein sequence ID" value="KAH6606788.1"/>
    <property type="molecule type" value="Genomic_DNA"/>
</dbReference>
<evidence type="ECO:0000313" key="3">
    <source>
        <dbReference type="EMBL" id="KAH6606788.1"/>
    </source>
</evidence>
<feature type="chain" id="PRO_5040210039" evidence="2">
    <location>
        <begin position="26"/>
        <end position="292"/>
    </location>
</feature>
<comment type="caution">
    <text evidence="3">The sequence shown here is derived from an EMBL/GenBank/DDBJ whole genome shotgun (WGS) entry which is preliminary data.</text>
</comment>